<dbReference type="PANTHER" id="PTHR10131">
    <property type="entry name" value="TNF RECEPTOR ASSOCIATED FACTOR"/>
    <property type="match status" value="1"/>
</dbReference>
<keyword evidence="1 4" id="KW-0479">Metal-binding</keyword>
<proteinExistence type="predicted"/>
<evidence type="ECO:0000313" key="8">
    <source>
        <dbReference type="Proteomes" id="UP001642487"/>
    </source>
</evidence>
<evidence type="ECO:0000313" key="7">
    <source>
        <dbReference type="EMBL" id="CAK9319312.1"/>
    </source>
</evidence>
<evidence type="ECO:0000259" key="6">
    <source>
        <dbReference type="PROSITE" id="PS50145"/>
    </source>
</evidence>
<feature type="domain" description="TRAF-type" evidence="6">
    <location>
        <begin position="223"/>
        <end position="274"/>
    </location>
</feature>
<dbReference type="InterPro" id="IPR001293">
    <property type="entry name" value="Znf_TRAF"/>
</dbReference>
<evidence type="ECO:0000256" key="5">
    <source>
        <dbReference type="SAM" id="MobiDB-lite"/>
    </source>
</evidence>
<feature type="compositionally biased region" description="Basic and acidic residues" evidence="5">
    <location>
        <begin position="375"/>
        <end position="441"/>
    </location>
</feature>
<evidence type="ECO:0000256" key="4">
    <source>
        <dbReference type="PROSITE-ProRule" id="PRU00207"/>
    </source>
</evidence>
<feature type="compositionally biased region" description="Polar residues" evidence="5">
    <location>
        <begin position="556"/>
        <end position="572"/>
    </location>
</feature>
<keyword evidence="2 4" id="KW-0863">Zinc-finger</keyword>
<reference evidence="7 8" key="1">
    <citation type="submission" date="2024-03" db="EMBL/GenBank/DDBJ databases">
        <authorList>
            <person name="Gkanogiannis A."/>
            <person name="Becerra Lopez-Lavalle L."/>
        </authorList>
    </citation>
    <scope>NUCLEOTIDE SEQUENCE [LARGE SCALE GENOMIC DNA]</scope>
</reference>
<accession>A0ABP0YL94</accession>
<dbReference type="PROSITE" id="PS50145">
    <property type="entry name" value="ZF_TRAF"/>
    <property type="match status" value="1"/>
</dbReference>
<dbReference type="EMBL" id="OZ021738">
    <property type="protein sequence ID" value="CAK9319312.1"/>
    <property type="molecule type" value="Genomic_DNA"/>
</dbReference>
<sequence>MDVESPNVDLPTTDKEIVPEKIEDEEIKEPLIHCELCDAEIVHKLAQVLLPGLSTACVDNTSGDIFRTPGSVAADMRKEMVDYLTMRSETCVAESVILENASDAEVSDHPYDIISDFVDDFAATKRNLFSRVSGWVLSEKREDKIDDFVQEMDINGFWPLDRREAIAQVLLKNVDFKSEFHCDKKFHSTEELAEHVENCGFRSVTCTNEGCTARFCASHAEQHDSICPFKIISCEQKCSAFIMRREMDRHCITVCPMKLVNCPFHNLGCQSPVPYSLIAQHCSESFDSHLLHILHSIHKEANEETLIHRRQQLEEASSLDHLRGLQNLRLLTSKIKEMDSGLGPLVVIYKVEDTEEAKDGSDESDEEKEASNATEDAKDASNATEEKKEMSNGTEETKDASIATEERKNVSTAIEEREVISSAIEETKDASKTTGETKDNSDDKEEASDASNEKEETKDESHSTEETKDANAEEKMKDDSDSEEEMKNASDVKEEMKDNSDGEEKKKDDSDGEEKGKDDSDLEEEKKDDSDAKEEEAKKEIEERKEVSNGIEEKNGTSNPPEGETKSASNVVRSDPDEAER</sequence>
<feature type="zinc finger region" description="TRAF-type" evidence="4">
    <location>
        <begin position="223"/>
        <end position="274"/>
    </location>
</feature>
<feature type="compositionally biased region" description="Basic and acidic residues" evidence="5">
    <location>
        <begin position="451"/>
        <end position="555"/>
    </location>
</feature>
<evidence type="ECO:0000256" key="1">
    <source>
        <dbReference type="ARBA" id="ARBA00022723"/>
    </source>
</evidence>
<dbReference type="PANTHER" id="PTHR10131:SF161">
    <property type="entry name" value="F26K24.24 PROTEIN"/>
    <property type="match status" value="1"/>
</dbReference>
<dbReference type="InterPro" id="IPR013083">
    <property type="entry name" value="Znf_RING/FYVE/PHD"/>
</dbReference>
<dbReference type="Pfam" id="PF02176">
    <property type="entry name" value="zf-TRAF"/>
    <property type="match status" value="1"/>
</dbReference>
<dbReference type="Gene3D" id="3.30.40.10">
    <property type="entry name" value="Zinc/RING finger domain, C3HC4 (zinc finger)"/>
    <property type="match status" value="1"/>
</dbReference>
<name>A0ABP0YL94_9ROSI</name>
<keyword evidence="3 4" id="KW-0862">Zinc</keyword>
<evidence type="ECO:0000256" key="3">
    <source>
        <dbReference type="ARBA" id="ARBA00022833"/>
    </source>
</evidence>
<organism evidence="7 8">
    <name type="scientific">Citrullus colocynthis</name>
    <name type="common">colocynth</name>
    <dbReference type="NCBI Taxonomy" id="252529"/>
    <lineage>
        <taxon>Eukaryota</taxon>
        <taxon>Viridiplantae</taxon>
        <taxon>Streptophyta</taxon>
        <taxon>Embryophyta</taxon>
        <taxon>Tracheophyta</taxon>
        <taxon>Spermatophyta</taxon>
        <taxon>Magnoliopsida</taxon>
        <taxon>eudicotyledons</taxon>
        <taxon>Gunneridae</taxon>
        <taxon>Pentapetalae</taxon>
        <taxon>rosids</taxon>
        <taxon>fabids</taxon>
        <taxon>Cucurbitales</taxon>
        <taxon>Cucurbitaceae</taxon>
        <taxon>Benincaseae</taxon>
        <taxon>Citrullus</taxon>
    </lineage>
</organism>
<dbReference type="Proteomes" id="UP001642487">
    <property type="component" value="Chromosome 4"/>
</dbReference>
<gene>
    <name evidence="7" type="ORF">CITCOLO1_LOCUS11307</name>
</gene>
<feature type="region of interest" description="Disordered" evidence="5">
    <location>
        <begin position="355"/>
        <end position="581"/>
    </location>
</feature>
<keyword evidence="8" id="KW-1185">Reference proteome</keyword>
<evidence type="ECO:0000256" key="2">
    <source>
        <dbReference type="ARBA" id="ARBA00022771"/>
    </source>
</evidence>
<protein>
    <recommendedName>
        <fullName evidence="6">TRAF-type domain-containing protein</fullName>
    </recommendedName>
</protein>